<accession>S5Y5A9</accession>
<dbReference type="SUPFAM" id="SSF50952">
    <property type="entry name" value="Soluble quinoprotein glucose dehydrogenase"/>
    <property type="match status" value="1"/>
</dbReference>
<protein>
    <recommendedName>
        <fullName evidence="1">Anaphase-promoting complex subunit 4-like WD40 domain-containing protein</fullName>
    </recommendedName>
</protein>
<dbReference type="AlphaFoldDB" id="S5Y5A9"/>
<sequence length="388" mass="39933">MPPQNAPAPTGQSALFDLLARSWSLDAPIRAVALDRQGKAAAFALADGRIALMALEDEESALSRMRVEADSGRSTIRPRGKPVAQPILTPALAEGAPLLAVSGLIGFIAASADGRLHRVTPRGQIIALTDRRDPIFAIASDQAGRLALARADRVDLHAEEGMVRQADLATPDPATALAFAPGDGTLAVMSAAGLRLFSLGKMPEERPESLPLGGRGALVFSGDGHWLAGANGQDGIWLLSRADGRIARIGKFRAPPASLAFAATQTANTATPTAGGAVFASGAFRAAGWALATPPFESETTGALKTGRPGLVLIEQIAAHPRRDLIAIGTADGAVTLARVGQSADMPLRQADGSAVTALCWSADGLHLVIGTASGQAALVTLPEQIFK</sequence>
<evidence type="ECO:0000313" key="2">
    <source>
        <dbReference type="EMBL" id="AGT10905.1"/>
    </source>
</evidence>
<dbReference type="SUPFAM" id="SSF63829">
    <property type="entry name" value="Calcium-dependent phosphotriesterase"/>
    <property type="match status" value="1"/>
</dbReference>
<dbReference type="InterPro" id="IPR024977">
    <property type="entry name" value="Apc4-like_WD40_dom"/>
</dbReference>
<dbReference type="Proteomes" id="UP000015480">
    <property type="component" value="Plasmid pAMI4"/>
</dbReference>
<organism evidence="2 3">
    <name type="scientific">Paracoccus aminophilus JCM 7686</name>
    <dbReference type="NCBI Taxonomy" id="1367847"/>
    <lineage>
        <taxon>Bacteria</taxon>
        <taxon>Pseudomonadati</taxon>
        <taxon>Pseudomonadota</taxon>
        <taxon>Alphaproteobacteria</taxon>
        <taxon>Rhodobacterales</taxon>
        <taxon>Paracoccaceae</taxon>
        <taxon>Paracoccus</taxon>
    </lineage>
</organism>
<feature type="domain" description="Anaphase-promoting complex subunit 4-like WD40" evidence="1">
    <location>
        <begin position="321"/>
        <end position="380"/>
    </location>
</feature>
<dbReference type="Gene3D" id="2.130.10.10">
    <property type="entry name" value="YVTN repeat-like/Quinoprotein amine dehydrogenase"/>
    <property type="match status" value="2"/>
</dbReference>
<dbReference type="HOGENOM" id="CLU_734930_0_0_5"/>
<evidence type="ECO:0000259" key="1">
    <source>
        <dbReference type="Pfam" id="PF12894"/>
    </source>
</evidence>
<keyword evidence="3" id="KW-1185">Reference proteome</keyword>
<proteinExistence type="predicted"/>
<gene>
    <name evidence="2" type="ORF">JCM7686_pAMI4p214</name>
</gene>
<dbReference type="KEGG" id="pami:JCM7686_pAMI4p214"/>
<reference evidence="2 3" key="1">
    <citation type="journal article" date="2014" name="BMC Genomics">
        <title>Architecture and functions of a multipartite genome of the methylotrophic bacterium Paracoccus aminophilus JCM 7686, containing primary and secondary chromids.</title>
        <authorList>
            <person name="Dziewit L."/>
            <person name="Czarnecki J."/>
            <person name="Wibberg D."/>
            <person name="Radlinska M."/>
            <person name="Mrozek P."/>
            <person name="Szymczak M."/>
            <person name="Schluter A."/>
            <person name="Puhler A."/>
            <person name="Bartosik D."/>
        </authorList>
    </citation>
    <scope>NUCLEOTIDE SEQUENCE [LARGE SCALE GENOMIC DNA]</scope>
    <source>
        <strain evidence="2">JCM 7686</strain>
        <plasmid evidence="3">Plasmid pAMI4</plasmid>
    </source>
</reference>
<dbReference type="InterPro" id="IPR011041">
    <property type="entry name" value="Quinoprot_gluc/sorb_DH_b-prop"/>
</dbReference>
<dbReference type="PATRIC" id="fig|1367847.3.peg.3849"/>
<dbReference type="InterPro" id="IPR015943">
    <property type="entry name" value="WD40/YVTN_repeat-like_dom_sf"/>
</dbReference>
<geneLocation type="plasmid" evidence="2 3">
    <name>pAMI4</name>
</geneLocation>
<dbReference type="eggNOG" id="COG0823">
    <property type="taxonomic scope" value="Bacteria"/>
</dbReference>
<evidence type="ECO:0000313" key="3">
    <source>
        <dbReference type="Proteomes" id="UP000015480"/>
    </source>
</evidence>
<name>S5Y5A9_PARAH</name>
<keyword evidence="2" id="KW-0614">Plasmid</keyword>
<dbReference type="Pfam" id="PF12894">
    <property type="entry name" value="ANAPC4_WD40"/>
    <property type="match status" value="1"/>
</dbReference>
<dbReference type="EMBL" id="CP006652">
    <property type="protein sequence ID" value="AGT10905.1"/>
    <property type="molecule type" value="Genomic_DNA"/>
</dbReference>